<dbReference type="InterPro" id="IPR016156">
    <property type="entry name" value="FAD/NAD-linked_Rdtase_dimer_sf"/>
</dbReference>
<accession>C5CI46</accession>
<evidence type="ECO:0000256" key="3">
    <source>
        <dbReference type="ARBA" id="ARBA00022630"/>
    </source>
</evidence>
<dbReference type="PRINTS" id="PR00368">
    <property type="entry name" value="FADPNR"/>
</dbReference>
<evidence type="ECO:0000313" key="8">
    <source>
        <dbReference type="Proteomes" id="UP000002382"/>
    </source>
</evidence>
<dbReference type="Gene3D" id="3.30.390.30">
    <property type="match status" value="1"/>
</dbReference>
<gene>
    <name evidence="7" type="ordered locus">Kole_1123</name>
</gene>
<evidence type="ECO:0000256" key="1">
    <source>
        <dbReference type="ARBA" id="ARBA00001974"/>
    </source>
</evidence>
<name>C5CI46_KOSOT</name>
<keyword evidence="4" id="KW-0274">FAD</keyword>
<dbReference type="Pfam" id="PF07992">
    <property type="entry name" value="Pyr_redox_2"/>
    <property type="match status" value="1"/>
</dbReference>
<comment type="similarity">
    <text evidence="2">Belongs to the class-III pyridine nucleotide-disulfide oxidoreductase family.</text>
</comment>
<evidence type="ECO:0000313" key="7">
    <source>
        <dbReference type="EMBL" id="ACR79825.1"/>
    </source>
</evidence>
<evidence type="ECO:0000256" key="4">
    <source>
        <dbReference type="ARBA" id="ARBA00022827"/>
    </source>
</evidence>
<dbReference type="eggNOG" id="COG0446">
    <property type="taxonomic scope" value="Bacteria"/>
</dbReference>
<keyword evidence="8" id="KW-1185">Reference proteome</keyword>
<dbReference type="RefSeq" id="WP_015868483.1">
    <property type="nucleotide sequence ID" value="NC_012785.1"/>
</dbReference>
<dbReference type="STRING" id="521045.Kole_1123"/>
<dbReference type="InterPro" id="IPR023753">
    <property type="entry name" value="FAD/NAD-binding_dom"/>
</dbReference>
<proteinExistence type="inferred from homology"/>
<dbReference type="KEGG" id="kol:Kole_1123"/>
<dbReference type="InterPro" id="IPR004099">
    <property type="entry name" value="Pyr_nucl-diS_OxRdtase_dimer"/>
</dbReference>
<dbReference type="HOGENOM" id="CLU_003291_1_0_0"/>
<dbReference type="PANTHER" id="PTHR43429">
    <property type="entry name" value="PYRIDINE NUCLEOTIDE-DISULFIDE OXIDOREDUCTASE DOMAIN-CONTAINING"/>
    <property type="match status" value="1"/>
</dbReference>
<dbReference type="InterPro" id="IPR050260">
    <property type="entry name" value="FAD-bd_OxRdtase"/>
</dbReference>
<reference evidence="7 8" key="1">
    <citation type="submission" date="2009-06" db="EMBL/GenBank/DDBJ databases">
        <title>Complete sequence of Thermotogales bacterium TBF 19.5.1.</title>
        <authorList>
            <consortium name="US DOE Joint Genome Institute"/>
            <person name="Lucas S."/>
            <person name="Copeland A."/>
            <person name="Lapidus A."/>
            <person name="Glavina del Rio T."/>
            <person name="Tice H."/>
            <person name="Bruce D."/>
            <person name="Goodwin L."/>
            <person name="Pitluck S."/>
            <person name="Chertkov O."/>
            <person name="Brettin T."/>
            <person name="Detter J.C."/>
            <person name="Han C."/>
            <person name="Schmutz J."/>
            <person name="Larimer F."/>
            <person name="Land M."/>
            <person name="Hauser L."/>
            <person name="Kyrpides N."/>
            <person name="Ovchinnikova G."/>
            <person name="Noll K."/>
        </authorList>
    </citation>
    <scope>NUCLEOTIDE SEQUENCE [LARGE SCALE GENOMIC DNA]</scope>
    <source>
        <strain evidence="8">ATCC BAA-1733 / DSM 21960 / TBF 19.5.1</strain>
    </source>
</reference>
<dbReference type="Gene3D" id="3.50.50.60">
    <property type="entry name" value="FAD/NAD(P)-binding domain"/>
    <property type="match status" value="2"/>
</dbReference>
<organism evidence="7 8">
    <name type="scientific">Kosmotoga olearia (strain ATCC BAA-1733 / DSM 21960 / TBF 19.5.1)</name>
    <dbReference type="NCBI Taxonomy" id="521045"/>
    <lineage>
        <taxon>Bacteria</taxon>
        <taxon>Thermotogati</taxon>
        <taxon>Thermotogota</taxon>
        <taxon>Thermotogae</taxon>
        <taxon>Kosmotogales</taxon>
        <taxon>Kosmotogaceae</taxon>
        <taxon>Kosmotoga</taxon>
    </lineage>
</organism>
<dbReference type="AlphaFoldDB" id="C5CI46"/>
<dbReference type="Proteomes" id="UP000002382">
    <property type="component" value="Chromosome"/>
</dbReference>
<protein>
    <submittedName>
        <fullName evidence="7">FAD-dependent pyridine nucleotide-disulphide oxidoreductase</fullName>
    </submittedName>
</protein>
<evidence type="ECO:0000256" key="2">
    <source>
        <dbReference type="ARBA" id="ARBA00009130"/>
    </source>
</evidence>
<feature type="domain" description="FAD/NAD(P)-binding" evidence="6">
    <location>
        <begin position="4"/>
        <end position="297"/>
    </location>
</feature>
<dbReference type="OrthoDB" id="9802028at2"/>
<comment type="cofactor">
    <cofactor evidence="1">
        <name>FAD</name>
        <dbReference type="ChEBI" id="CHEBI:57692"/>
    </cofactor>
</comment>
<evidence type="ECO:0000259" key="5">
    <source>
        <dbReference type="Pfam" id="PF02852"/>
    </source>
</evidence>
<dbReference type="PRINTS" id="PR00411">
    <property type="entry name" value="PNDRDTASEI"/>
</dbReference>
<evidence type="ECO:0000259" key="6">
    <source>
        <dbReference type="Pfam" id="PF07992"/>
    </source>
</evidence>
<sequence>MKRDVIIIGGGPAGLVTATTAKKTYPDKEILIIRKEKVGLVPCGIPYIFGTIGSVDGNIMGTKPAENLGVEFMTAEVTSVDFEAKIVETASGESVQYDKLVFATGSIPVIPKIEGAELSGVYAVPKNKEEIEKVYEAAKKAHNVIIIGGGFIGVEVGDEIRKMGKKVTIIEAKPHLLPAAFDESFGKLMEENLKEKNVVVMTETLVTKILGTDKVEGVELSSGEKLSTDMVIFAVGYKPNTELVKKLPIHLGYSGSIWVDEYMRTSVKDVFAVGDCAEHKDFFTRKPSKLMLASTAAFDARVAGANLYTLKVVRENHGNLGVFSTSVEGLTLGAAGMTYKTACEEGFECVVGEAKSIDRHPGTLPDKSSLYVMLIFSKESGILLGAQIAGGKSVGEMINILGLGLQMGVTANDLVTMQIGTHPLLTSAPTVYPIITAAEAAIRKLRAE</sequence>
<dbReference type="GO" id="GO:0016491">
    <property type="term" value="F:oxidoreductase activity"/>
    <property type="evidence" value="ECO:0007669"/>
    <property type="project" value="InterPro"/>
</dbReference>
<reference evidence="7 8" key="2">
    <citation type="journal article" date="2011" name="J. Bacteriol.">
        <title>Genome Sequence of Kosmotoga olearia Strain TBF 19.5.1, a Thermophilic Bacterium with a Wide Growth Temperature Range, Isolated from the Troll B Oil Platform in the North Sea.</title>
        <authorList>
            <person name="Swithers K.S."/>
            <person name="Dipippo J.L."/>
            <person name="Bruce D.C."/>
            <person name="Detter C."/>
            <person name="Tapia R."/>
            <person name="Han S."/>
            <person name="Goodwin L.A."/>
            <person name="Han J."/>
            <person name="Woyke T."/>
            <person name="Pitluck S."/>
            <person name="Pennacchio L."/>
            <person name="Nolan M."/>
            <person name="Mikhailova N."/>
            <person name="Land M.L."/>
            <person name="Nesbo C.L."/>
            <person name="Gogarten J.P."/>
            <person name="Noll K.M."/>
        </authorList>
    </citation>
    <scope>NUCLEOTIDE SEQUENCE [LARGE SCALE GENOMIC DNA]</scope>
    <source>
        <strain evidence="8">ATCC BAA-1733 / DSM 21960 / TBF 19.5.1</strain>
    </source>
</reference>
<feature type="domain" description="Pyridine nucleotide-disulphide oxidoreductase dimerisation" evidence="5">
    <location>
        <begin position="329"/>
        <end position="428"/>
    </location>
</feature>
<dbReference type="InterPro" id="IPR036188">
    <property type="entry name" value="FAD/NAD-bd_sf"/>
</dbReference>
<dbReference type="SUPFAM" id="SSF55424">
    <property type="entry name" value="FAD/NAD-linked reductases, dimerisation (C-terminal) domain"/>
    <property type="match status" value="1"/>
</dbReference>
<dbReference type="SUPFAM" id="SSF51905">
    <property type="entry name" value="FAD/NAD(P)-binding domain"/>
    <property type="match status" value="1"/>
</dbReference>
<dbReference type="EMBL" id="CP001634">
    <property type="protein sequence ID" value="ACR79825.1"/>
    <property type="molecule type" value="Genomic_DNA"/>
</dbReference>
<dbReference type="Pfam" id="PF02852">
    <property type="entry name" value="Pyr_redox_dim"/>
    <property type="match status" value="1"/>
</dbReference>
<keyword evidence="3" id="KW-0285">Flavoprotein</keyword>